<protein>
    <recommendedName>
        <fullName evidence="2">Cell division protein ZapA</fullName>
    </recommendedName>
    <alternativeName>
        <fullName evidence="9">Z ring-associated protein ZapA</fullName>
    </alternativeName>
</protein>
<evidence type="ECO:0000256" key="2">
    <source>
        <dbReference type="ARBA" id="ARBA00015195"/>
    </source>
</evidence>
<dbReference type="SUPFAM" id="SSF102829">
    <property type="entry name" value="Cell division protein ZapA-like"/>
    <property type="match status" value="1"/>
</dbReference>
<dbReference type="Pfam" id="PF05164">
    <property type="entry name" value="ZapA"/>
    <property type="match status" value="1"/>
</dbReference>
<evidence type="ECO:0000256" key="6">
    <source>
        <dbReference type="ARBA" id="ARBA00023306"/>
    </source>
</evidence>
<name>A0ABN5H0J5_9FIRM</name>
<evidence type="ECO:0000313" key="10">
    <source>
        <dbReference type="EMBL" id="AUW94256.1"/>
    </source>
</evidence>
<evidence type="ECO:0000256" key="7">
    <source>
        <dbReference type="ARBA" id="ARBA00024910"/>
    </source>
</evidence>
<dbReference type="PANTHER" id="PTHR34981">
    <property type="entry name" value="CELL DIVISION PROTEIN ZAPA"/>
    <property type="match status" value="1"/>
</dbReference>
<keyword evidence="3" id="KW-0963">Cytoplasm</keyword>
<evidence type="ECO:0000256" key="9">
    <source>
        <dbReference type="ARBA" id="ARBA00033158"/>
    </source>
</evidence>
<dbReference type="InterPro" id="IPR053712">
    <property type="entry name" value="Bac_CellDiv_Activator"/>
</dbReference>
<comment type="subunit">
    <text evidence="8">Homodimer. Interacts with FtsZ.</text>
</comment>
<gene>
    <name evidence="10" type="ORF">BXT84_10165</name>
</gene>
<evidence type="ECO:0000256" key="8">
    <source>
        <dbReference type="ARBA" id="ARBA00026068"/>
    </source>
</evidence>
<keyword evidence="11" id="KW-1185">Reference proteome</keyword>
<keyword evidence="4 10" id="KW-0132">Cell division</keyword>
<evidence type="ECO:0000256" key="3">
    <source>
        <dbReference type="ARBA" id="ARBA00022490"/>
    </source>
</evidence>
<evidence type="ECO:0000313" key="11">
    <source>
        <dbReference type="Proteomes" id="UP000325292"/>
    </source>
</evidence>
<sequence>MTEPIRTTVTIYGEEYSLKGDLPKDVIQALAHHVDGRLRVLAAKNPHLGISRIAVLALLNMAEDLYHLQEQNEELVRAMQEQWRSNRSVKNKTP</sequence>
<dbReference type="InterPro" id="IPR007838">
    <property type="entry name" value="Cell_div_ZapA-like"/>
</dbReference>
<keyword evidence="5" id="KW-0717">Septation</keyword>
<evidence type="ECO:0000256" key="5">
    <source>
        <dbReference type="ARBA" id="ARBA00023210"/>
    </source>
</evidence>
<reference evidence="10 11" key="1">
    <citation type="journal article" date="2019" name="Sci. Rep.">
        <title>Sulfobacillus thermotolerans: new insights into resistance and metabolic capacities of acidophilic chemolithotrophs.</title>
        <authorList>
            <person name="Panyushkina A.E."/>
            <person name="Babenko V.V."/>
            <person name="Nikitina A.S."/>
            <person name="Selezneva O.V."/>
            <person name="Tsaplina I.A."/>
            <person name="Letarova M.A."/>
            <person name="Kostryukova E.S."/>
            <person name="Letarov A.V."/>
        </authorList>
    </citation>
    <scope>NUCLEOTIDE SEQUENCE [LARGE SCALE GENOMIC DNA]</scope>
    <source>
        <strain evidence="10 11">Kr1</strain>
    </source>
</reference>
<comment type="subcellular location">
    <subcellularLocation>
        <location evidence="1">Cytoplasm</location>
    </subcellularLocation>
</comment>
<keyword evidence="6" id="KW-0131">Cell cycle</keyword>
<accession>A0ABN5H0J5</accession>
<comment type="function">
    <text evidence="7">Activator of cell division through the inhibition of FtsZ GTPase activity, therefore promoting FtsZ assembly into bundles of protofilaments necessary for the formation of the division Z ring. It is recruited early at mid-cell but it is not essential for cell division.</text>
</comment>
<dbReference type="PANTHER" id="PTHR34981:SF1">
    <property type="entry name" value="CELL DIVISION PROTEIN ZAPA"/>
    <property type="match status" value="1"/>
</dbReference>
<evidence type="ECO:0000256" key="4">
    <source>
        <dbReference type="ARBA" id="ARBA00022618"/>
    </source>
</evidence>
<dbReference type="InterPro" id="IPR036192">
    <property type="entry name" value="Cell_div_ZapA-like_sf"/>
</dbReference>
<dbReference type="Gene3D" id="6.10.250.790">
    <property type="match status" value="1"/>
</dbReference>
<dbReference type="EMBL" id="CP019454">
    <property type="protein sequence ID" value="AUW94256.1"/>
    <property type="molecule type" value="Genomic_DNA"/>
</dbReference>
<dbReference type="Proteomes" id="UP000325292">
    <property type="component" value="Chromosome"/>
</dbReference>
<dbReference type="GO" id="GO:0051301">
    <property type="term" value="P:cell division"/>
    <property type="evidence" value="ECO:0007669"/>
    <property type="project" value="UniProtKB-KW"/>
</dbReference>
<proteinExistence type="predicted"/>
<dbReference type="RefSeq" id="WP_103376546.1">
    <property type="nucleotide sequence ID" value="NZ_CP133983.1"/>
</dbReference>
<evidence type="ECO:0000256" key="1">
    <source>
        <dbReference type="ARBA" id="ARBA00004496"/>
    </source>
</evidence>
<organism evidence="10 11">
    <name type="scientific">Sulfobacillus thermotolerans</name>
    <dbReference type="NCBI Taxonomy" id="338644"/>
    <lineage>
        <taxon>Bacteria</taxon>
        <taxon>Bacillati</taxon>
        <taxon>Bacillota</taxon>
        <taxon>Clostridia</taxon>
        <taxon>Eubacteriales</taxon>
        <taxon>Clostridiales Family XVII. Incertae Sedis</taxon>
        <taxon>Sulfobacillus</taxon>
    </lineage>
</organism>